<dbReference type="EMBL" id="KV700127">
    <property type="protein sequence ID" value="OCF33111.1"/>
    <property type="molecule type" value="Genomic_DNA"/>
</dbReference>
<keyword evidence="1" id="KW-0812">Transmembrane</keyword>
<feature type="transmembrane region" description="Helical" evidence="1">
    <location>
        <begin position="319"/>
        <end position="343"/>
    </location>
</feature>
<proteinExistence type="predicted"/>
<feature type="transmembrane region" description="Helical" evidence="1">
    <location>
        <begin position="275"/>
        <end position="299"/>
    </location>
</feature>
<protein>
    <submittedName>
        <fullName evidence="2">Uncharacterized protein</fullName>
    </submittedName>
</protein>
<dbReference type="AlphaFoldDB" id="A0A1B9GQ32"/>
<sequence length="357" mass="40138">MGCLRSAEGLPFNIAGHFFAIVFTATSFVLLMMVAFYNAPLDHVKSTLEAKAAQRMFLLTINETSNTVVFDRRDHTHISEDYIERRQGGIMPGRIGLAAAAYKPEDKNSHSNDEWDSHTNDNWARRAENETTIVGTGIEKRDTEIEERGGNGIHAYGFGIWGWCEWDNKNWLGNARCTKSAFWTLPRSCQPGWDNIQQVINNFPKTVTHALSAVGFILVFAPFLVLSYLILLIIAIRFPGPYPPLSVPPKSEWPKEALNTKTKVAWILRDWRTHIIYTLLMMILLMPTIVVVLIARNIVQDGTRDRAIGGSLVASPGTGFVVLIVAWLMLILAQALCISKWGLAKRSQKQRSRKSNK</sequence>
<name>A0A1B9GQ32_9TREE</name>
<evidence type="ECO:0000313" key="3">
    <source>
        <dbReference type="Proteomes" id="UP000092666"/>
    </source>
</evidence>
<evidence type="ECO:0000256" key="1">
    <source>
        <dbReference type="SAM" id="Phobius"/>
    </source>
</evidence>
<gene>
    <name evidence="2" type="ORF">I316_05156</name>
</gene>
<feature type="transmembrane region" description="Helical" evidence="1">
    <location>
        <begin position="210"/>
        <end position="236"/>
    </location>
</feature>
<feature type="transmembrane region" description="Helical" evidence="1">
    <location>
        <begin position="12"/>
        <end position="37"/>
    </location>
</feature>
<dbReference type="Proteomes" id="UP000092666">
    <property type="component" value="Unassembled WGS sequence"/>
</dbReference>
<keyword evidence="3" id="KW-1185">Reference proteome</keyword>
<reference evidence="2 3" key="1">
    <citation type="submission" date="2013-07" db="EMBL/GenBank/DDBJ databases">
        <title>The Genome Sequence of Cryptococcus heveanensis BCC8398.</title>
        <authorList>
            <consortium name="The Broad Institute Genome Sequencing Platform"/>
            <person name="Cuomo C."/>
            <person name="Litvintseva A."/>
            <person name="Chen Y."/>
            <person name="Heitman J."/>
            <person name="Sun S."/>
            <person name="Springer D."/>
            <person name="Dromer F."/>
            <person name="Young S.K."/>
            <person name="Zeng Q."/>
            <person name="Gargeya S."/>
            <person name="Fitzgerald M."/>
            <person name="Abouelleil A."/>
            <person name="Alvarado L."/>
            <person name="Berlin A.M."/>
            <person name="Chapman S.B."/>
            <person name="Dewar J."/>
            <person name="Goldberg J."/>
            <person name="Griggs A."/>
            <person name="Gujja S."/>
            <person name="Hansen M."/>
            <person name="Howarth C."/>
            <person name="Imamovic A."/>
            <person name="Larimer J."/>
            <person name="McCowan C."/>
            <person name="Murphy C."/>
            <person name="Pearson M."/>
            <person name="Priest M."/>
            <person name="Roberts A."/>
            <person name="Saif S."/>
            <person name="Shea T."/>
            <person name="Sykes S."/>
            <person name="Wortman J."/>
            <person name="Nusbaum C."/>
            <person name="Birren B."/>
        </authorList>
    </citation>
    <scope>NUCLEOTIDE SEQUENCE [LARGE SCALE GENOMIC DNA]</scope>
    <source>
        <strain evidence="2 3">BCC8398</strain>
    </source>
</reference>
<keyword evidence="1" id="KW-0472">Membrane</keyword>
<reference evidence="3" key="2">
    <citation type="submission" date="2013-12" db="EMBL/GenBank/DDBJ databases">
        <title>Evolution of pathogenesis and genome organization in the Tremellales.</title>
        <authorList>
            <person name="Cuomo C."/>
            <person name="Litvintseva A."/>
            <person name="Heitman J."/>
            <person name="Chen Y."/>
            <person name="Sun S."/>
            <person name="Springer D."/>
            <person name="Dromer F."/>
            <person name="Young S."/>
            <person name="Zeng Q."/>
            <person name="Chapman S."/>
            <person name="Gujja S."/>
            <person name="Saif S."/>
            <person name="Birren B."/>
        </authorList>
    </citation>
    <scope>NUCLEOTIDE SEQUENCE [LARGE SCALE GENOMIC DNA]</scope>
    <source>
        <strain evidence="3">BCC8398</strain>
    </source>
</reference>
<dbReference type="OrthoDB" id="2569390at2759"/>
<accession>A0A1B9GQ32</accession>
<organism evidence="2 3">
    <name type="scientific">Kwoniella heveanensis BCC8398</name>
    <dbReference type="NCBI Taxonomy" id="1296120"/>
    <lineage>
        <taxon>Eukaryota</taxon>
        <taxon>Fungi</taxon>
        <taxon>Dikarya</taxon>
        <taxon>Basidiomycota</taxon>
        <taxon>Agaricomycotina</taxon>
        <taxon>Tremellomycetes</taxon>
        <taxon>Tremellales</taxon>
        <taxon>Cryptococcaceae</taxon>
        <taxon>Kwoniella</taxon>
    </lineage>
</organism>
<keyword evidence="1" id="KW-1133">Transmembrane helix</keyword>
<evidence type="ECO:0000313" key="2">
    <source>
        <dbReference type="EMBL" id="OCF33111.1"/>
    </source>
</evidence>